<evidence type="ECO:0000256" key="6">
    <source>
        <dbReference type="ARBA" id="ARBA00023136"/>
    </source>
</evidence>
<dbReference type="PANTHER" id="PTHR21624:SF1">
    <property type="entry name" value="ALKYLGLYCEROL MONOOXYGENASE"/>
    <property type="match status" value="1"/>
</dbReference>
<sequence>MPLAVRRDMHDLECMEHELLFRLLAFLGLVAVFAAAEALAPRRRRAQPRARRWPTNWAITILNAATLRLMAVGLPVLAIGAALDAQANGWGLFNRLGWPDWAEIVLAVLVLDFAIWAQHLLTHKVPILWRLHRVHHADRDMDATTAFRFHPVEIALSMLLKIGVVYLIGPAAVAVLLFEIILSGTALFNHANWALPTGVDRALRLVLVTPDMHRVHHSVHRQEHDSNFGFALSIWDRLFGTYVAQPAEGHDGMTVGLRWQDDRPARLGWSLKLPFVKA</sequence>
<evidence type="ECO:0000313" key="9">
    <source>
        <dbReference type="EMBL" id="SEG08912.1"/>
    </source>
</evidence>
<dbReference type="GO" id="GO:0005506">
    <property type="term" value="F:iron ion binding"/>
    <property type="evidence" value="ECO:0007669"/>
    <property type="project" value="InterPro"/>
</dbReference>
<evidence type="ECO:0000313" key="10">
    <source>
        <dbReference type="Proteomes" id="UP000236742"/>
    </source>
</evidence>
<dbReference type="GO" id="GO:0006643">
    <property type="term" value="P:membrane lipid metabolic process"/>
    <property type="evidence" value="ECO:0007669"/>
    <property type="project" value="TreeGrafter"/>
</dbReference>
<dbReference type="EMBL" id="FNVD01000010">
    <property type="protein sequence ID" value="SEG08912.1"/>
    <property type="molecule type" value="Genomic_DNA"/>
</dbReference>
<evidence type="ECO:0000256" key="4">
    <source>
        <dbReference type="ARBA" id="ARBA00023002"/>
    </source>
</evidence>
<keyword evidence="6 7" id="KW-0472">Membrane</keyword>
<feature type="transmembrane region" description="Helical" evidence="7">
    <location>
        <begin position="20"/>
        <end position="40"/>
    </location>
</feature>
<reference evidence="9 10" key="1">
    <citation type="submission" date="2016-10" db="EMBL/GenBank/DDBJ databases">
        <authorList>
            <person name="de Groot N.N."/>
        </authorList>
    </citation>
    <scope>NUCLEOTIDE SEQUENCE [LARGE SCALE GENOMIC DNA]</scope>
    <source>
        <strain evidence="9 10">DSM 23413</strain>
    </source>
</reference>
<keyword evidence="2 7" id="KW-0812">Transmembrane</keyword>
<keyword evidence="5" id="KW-0443">Lipid metabolism</keyword>
<dbReference type="GO" id="GO:0016020">
    <property type="term" value="C:membrane"/>
    <property type="evidence" value="ECO:0007669"/>
    <property type="project" value="GOC"/>
</dbReference>
<organism evidence="9 10">
    <name type="scientific">Jhaorihella thermophila</name>
    <dbReference type="NCBI Taxonomy" id="488547"/>
    <lineage>
        <taxon>Bacteria</taxon>
        <taxon>Pseudomonadati</taxon>
        <taxon>Pseudomonadota</taxon>
        <taxon>Alphaproteobacteria</taxon>
        <taxon>Rhodobacterales</taxon>
        <taxon>Paracoccaceae</taxon>
        <taxon>Jhaorihella</taxon>
    </lineage>
</organism>
<feature type="transmembrane region" description="Helical" evidence="7">
    <location>
        <begin position="61"/>
        <end position="81"/>
    </location>
</feature>
<dbReference type="Pfam" id="PF04116">
    <property type="entry name" value="FA_hydroxylase"/>
    <property type="match status" value="1"/>
</dbReference>
<dbReference type="Proteomes" id="UP000236742">
    <property type="component" value="Unassembled WGS sequence"/>
</dbReference>
<dbReference type="InterPro" id="IPR051689">
    <property type="entry name" value="Sterol_desaturase/TMEM195"/>
</dbReference>
<dbReference type="GO" id="GO:0050479">
    <property type="term" value="F:glyceryl-ether monooxygenase activity"/>
    <property type="evidence" value="ECO:0007669"/>
    <property type="project" value="TreeGrafter"/>
</dbReference>
<feature type="transmembrane region" description="Helical" evidence="7">
    <location>
        <begin position="101"/>
        <end position="121"/>
    </location>
</feature>
<dbReference type="GO" id="GO:0008610">
    <property type="term" value="P:lipid biosynthetic process"/>
    <property type="evidence" value="ECO:0007669"/>
    <property type="project" value="InterPro"/>
</dbReference>
<keyword evidence="3 7" id="KW-1133">Transmembrane helix</keyword>
<keyword evidence="4" id="KW-0560">Oxidoreductase</keyword>
<keyword evidence="10" id="KW-1185">Reference proteome</keyword>
<proteinExistence type="predicted"/>
<evidence type="ECO:0000256" key="5">
    <source>
        <dbReference type="ARBA" id="ARBA00023098"/>
    </source>
</evidence>
<evidence type="ECO:0000259" key="8">
    <source>
        <dbReference type="Pfam" id="PF04116"/>
    </source>
</evidence>
<name>A0A1H5XAX9_9RHOB</name>
<accession>A0A1H5XAX9</accession>
<evidence type="ECO:0000256" key="7">
    <source>
        <dbReference type="SAM" id="Phobius"/>
    </source>
</evidence>
<protein>
    <submittedName>
        <fullName evidence="9">Sterol desaturase/sphingolipid hydroxylase, fatty acid hydroxylase superfamily</fullName>
    </submittedName>
</protein>
<evidence type="ECO:0000256" key="2">
    <source>
        <dbReference type="ARBA" id="ARBA00022692"/>
    </source>
</evidence>
<gene>
    <name evidence="9" type="ORF">SAMN05421751_11088</name>
</gene>
<comment type="subcellular location">
    <subcellularLocation>
        <location evidence="1">Endomembrane system</location>
        <topology evidence="1">Multi-pass membrane protein</topology>
    </subcellularLocation>
</comment>
<dbReference type="InterPro" id="IPR006694">
    <property type="entry name" value="Fatty_acid_hydroxylase"/>
</dbReference>
<dbReference type="PANTHER" id="PTHR21624">
    <property type="entry name" value="STEROL DESATURASE-RELATED PROTEIN"/>
    <property type="match status" value="1"/>
</dbReference>
<evidence type="ECO:0000256" key="3">
    <source>
        <dbReference type="ARBA" id="ARBA00022989"/>
    </source>
</evidence>
<feature type="transmembrane region" description="Helical" evidence="7">
    <location>
        <begin position="164"/>
        <end position="188"/>
    </location>
</feature>
<evidence type="ECO:0000256" key="1">
    <source>
        <dbReference type="ARBA" id="ARBA00004127"/>
    </source>
</evidence>
<dbReference type="AlphaFoldDB" id="A0A1H5XAX9"/>
<feature type="domain" description="Fatty acid hydroxylase" evidence="8">
    <location>
        <begin position="105"/>
        <end position="241"/>
    </location>
</feature>
<dbReference type="GO" id="GO:0012505">
    <property type="term" value="C:endomembrane system"/>
    <property type="evidence" value="ECO:0007669"/>
    <property type="project" value="UniProtKB-SubCell"/>
</dbReference>